<evidence type="ECO:0000256" key="2">
    <source>
        <dbReference type="ARBA" id="ARBA00009773"/>
    </source>
</evidence>
<keyword evidence="10" id="KW-1185">Reference proteome</keyword>
<evidence type="ECO:0000256" key="4">
    <source>
        <dbReference type="ARBA" id="ARBA00022475"/>
    </source>
</evidence>
<dbReference type="PANTHER" id="PTHR21716:SF53">
    <property type="entry name" value="PERMEASE PERM-RELATED"/>
    <property type="match status" value="1"/>
</dbReference>
<reference evidence="9 10" key="1">
    <citation type="submission" date="2018-06" db="EMBL/GenBank/DDBJ databases">
        <authorList>
            <consortium name="Pathogen Informatics"/>
            <person name="Doyle S."/>
        </authorList>
    </citation>
    <scope>NUCLEOTIDE SEQUENCE [LARGE SCALE GENOMIC DNA]</scope>
    <source>
        <strain evidence="9 10">NCTC11190</strain>
    </source>
</reference>
<dbReference type="Pfam" id="PF01594">
    <property type="entry name" value="AI-2E_transport"/>
    <property type="match status" value="1"/>
</dbReference>
<dbReference type="InterPro" id="IPR002549">
    <property type="entry name" value="AI-2E-like"/>
</dbReference>
<feature type="transmembrane region" description="Helical" evidence="8">
    <location>
        <begin position="315"/>
        <end position="341"/>
    </location>
</feature>
<feature type="transmembrane region" description="Helical" evidence="8">
    <location>
        <begin position="238"/>
        <end position="269"/>
    </location>
</feature>
<protein>
    <submittedName>
        <fullName evidence="9">Pheromone autoinducer 2 transporter</fullName>
    </submittedName>
</protein>
<accession>A0A379MS61</accession>
<dbReference type="EMBL" id="UGVL01000001">
    <property type="protein sequence ID" value="SUE33687.1"/>
    <property type="molecule type" value="Genomic_DNA"/>
</dbReference>
<feature type="transmembrane region" description="Helical" evidence="8">
    <location>
        <begin position="151"/>
        <end position="173"/>
    </location>
</feature>
<feature type="transmembrane region" description="Helical" evidence="8">
    <location>
        <begin position="61"/>
        <end position="87"/>
    </location>
</feature>
<keyword evidence="5 8" id="KW-0812">Transmembrane</keyword>
<evidence type="ECO:0000256" key="6">
    <source>
        <dbReference type="ARBA" id="ARBA00022989"/>
    </source>
</evidence>
<keyword evidence="6 8" id="KW-1133">Transmembrane helix</keyword>
<keyword evidence="3" id="KW-0813">Transport</keyword>
<feature type="transmembrane region" description="Helical" evidence="8">
    <location>
        <begin position="206"/>
        <end position="232"/>
    </location>
</feature>
<feature type="transmembrane region" description="Helical" evidence="8">
    <location>
        <begin position="281"/>
        <end position="303"/>
    </location>
</feature>
<dbReference type="GO" id="GO:0055085">
    <property type="term" value="P:transmembrane transport"/>
    <property type="evidence" value="ECO:0007669"/>
    <property type="project" value="TreeGrafter"/>
</dbReference>
<keyword evidence="7 8" id="KW-0472">Membrane</keyword>
<evidence type="ECO:0000313" key="10">
    <source>
        <dbReference type="Proteomes" id="UP000255233"/>
    </source>
</evidence>
<feature type="transmembrane region" description="Helical" evidence="8">
    <location>
        <begin position="7"/>
        <end position="24"/>
    </location>
</feature>
<evidence type="ECO:0000256" key="5">
    <source>
        <dbReference type="ARBA" id="ARBA00022692"/>
    </source>
</evidence>
<comment type="subcellular location">
    <subcellularLocation>
        <location evidence="1">Cell membrane</location>
        <topology evidence="1">Multi-pass membrane protein</topology>
    </subcellularLocation>
</comment>
<gene>
    <name evidence="9" type="primary">yhhT</name>
    <name evidence="9" type="ORF">NCTC11190_00897</name>
</gene>
<proteinExistence type="inferred from homology"/>
<dbReference type="Proteomes" id="UP000255233">
    <property type="component" value="Unassembled WGS sequence"/>
</dbReference>
<dbReference type="OrthoDB" id="9793390at2"/>
<feature type="transmembrane region" description="Helical" evidence="8">
    <location>
        <begin position="30"/>
        <end position="49"/>
    </location>
</feature>
<keyword evidence="4" id="KW-1003">Cell membrane</keyword>
<sequence>MSPIYRWIAAGAGLLVAGYLVWYFQAIVFYILIAAVLSLMGKPLVTLLCRVRIKGRSVPKWLAAFATLVVMLVVIYALAVTLLPVVIDKIDQLTSFDIDQLTTALADPITRIEQYINRFLPDNNFSIREYIHTQAGPLFASANIGSSLASVTGWIVDLVIAVFSVSFITYFFLKDDRLFFDGVVILFPAKYEANIKRALDSATTLLIRYFIGICIEMFIKLVCIALPLYLIGLEFNTALVIGVISAVLNVIPYIGPLIGAIAGCVIAMLSPVPGVAVESVLFQMIVVFVIFQLIDNVILQPYIYSSSVKAHPLEIFIVILMAGYIAGVWGMLLAIPAYTVIRVFAKEFFNNFRVVRKLTENI</sequence>
<name>A0A379MS61_9BACT</name>
<evidence type="ECO:0000256" key="7">
    <source>
        <dbReference type="ARBA" id="ARBA00023136"/>
    </source>
</evidence>
<evidence type="ECO:0000256" key="1">
    <source>
        <dbReference type="ARBA" id="ARBA00004651"/>
    </source>
</evidence>
<dbReference type="AlphaFoldDB" id="A0A379MS61"/>
<dbReference type="STRING" id="880526.GCA_000427365_00550"/>
<dbReference type="RefSeq" id="WP_037291399.1">
    <property type="nucleotide sequence ID" value="NZ_UGVL01000001.1"/>
</dbReference>
<dbReference type="PANTHER" id="PTHR21716">
    <property type="entry name" value="TRANSMEMBRANE PROTEIN"/>
    <property type="match status" value="1"/>
</dbReference>
<evidence type="ECO:0000313" key="9">
    <source>
        <dbReference type="EMBL" id="SUE33687.1"/>
    </source>
</evidence>
<comment type="similarity">
    <text evidence="2">Belongs to the autoinducer-2 exporter (AI-2E) (TC 2.A.86) family.</text>
</comment>
<organism evidence="9 10">
    <name type="scientific">Rikenella microfusus</name>
    <dbReference type="NCBI Taxonomy" id="28139"/>
    <lineage>
        <taxon>Bacteria</taxon>
        <taxon>Pseudomonadati</taxon>
        <taxon>Bacteroidota</taxon>
        <taxon>Bacteroidia</taxon>
        <taxon>Bacteroidales</taxon>
        <taxon>Rikenellaceae</taxon>
        <taxon>Rikenella</taxon>
    </lineage>
</organism>
<evidence type="ECO:0000256" key="8">
    <source>
        <dbReference type="SAM" id="Phobius"/>
    </source>
</evidence>
<evidence type="ECO:0000256" key="3">
    <source>
        <dbReference type="ARBA" id="ARBA00022448"/>
    </source>
</evidence>
<dbReference type="GO" id="GO:0005886">
    <property type="term" value="C:plasma membrane"/>
    <property type="evidence" value="ECO:0007669"/>
    <property type="project" value="UniProtKB-SubCell"/>
</dbReference>